<feature type="region of interest" description="Disordered" evidence="1">
    <location>
        <begin position="503"/>
        <end position="563"/>
    </location>
</feature>
<feature type="compositionally biased region" description="Gly residues" evidence="1">
    <location>
        <begin position="646"/>
        <end position="662"/>
    </location>
</feature>
<feature type="compositionally biased region" description="Basic and acidic residues" evidence="1">
    <location>
        <begin position="327"/>
        <end position="337"/>
    </location>
</feature>
<keyword evidence="4" id="KW-1185">Reference proteome</keyword>
<feature type="compositionally biased region" description="Polar residues" evidence="1">
    <location>
        <begin position="340"/>
        <end position="352"/>
    </location>
</feature>
<evidence type="ECO:0000313" key="4">
    <source>
        <dbReference type="Proteomes" id="UP000799324"/>
    </source>
</evidence>
<feature type="region of interest" description="Disordered" evidence="1">
    <location>
        <begin position="636"/>
        <end position="681"/>
    </location>
</feature>
<name>A0A6A6SZA2_9PLEO</name>
<feature type="compositionally biased region" description="Basic and acidic residues" evidence="1">
    <location>
        <begin position="518"/>
        <end position="528"/>
    </location>
</feature>
<gene>
    <name evidence="3" type="ORF">K491DRAFT_781729</name>
</gene>
<feature type="compositionally biased region" description="Polar residues" evidence="1">
    <location>
        <begin position="133"/>
        <end position="143"/>
    </location>
</feature>
<evidence type="ECO:0000256" key="1">
    <source>
        <dbReference type="SAM" id="MobiDB-lite"/>
    </source>
</evidence>
<feature type="domain" description="SAP" evidence="2">
    <location>
        <begin position="3"/>
        <end position="39"/>
    </location>
</feature>
<dbReference type="Pfam" id="PF16294">
    <property type="entry name" value="RSB_motif"/>
    <property type="match status" value="1"/>
</dbReference>
<organism evidence="3 4">
    <name type="scientific">Lophiostoma macrostomum CBS 122681</name>
    <dbReference type="NCBI Taxonomy" id="1314788"/>
    <lineage>
        <taxon>Eukaryota</taxon>
        <taxon>Fungi</taxon>
        <taxon>Dikarya</taxon>
        <taxon>Ascomycota</taxon>
        <taxon>Pezizomycotina</taxon>
        <taxon>Dothideomycetes</taxon>
        <taxon>Pleosporomycetidae</taxon>
        <taxon>Pleosporales</taxon>
        <taxon>Lophiostomataceae</taxon>
        <taxon>Lophiostoma</taxon>
    </lineage>
</organism>
<dbReference type="OrthoDB" id="5348404at2759"/>
<feature type="compositionally biased region" description="Gly residues" evidence="1">
    <location>
        <begin position="670"/>
        <end position="681"/>
    </location>
</feature>
<feature type="compositionally biased region" description="Basic and acidic residues" evidence="1">
    <location>
        <begin position="247"/>
        <end position="273"/>
    </location>
</feature>
<feature type="compositionally biased region" description="Polar residues" evidence="1">
    <location>
        <begin position="194"/>
        <end position="205"/>
    </location>
</feature>
<sequence length="681" mass="73506">MADYNKQTVANLRQLLKERGIPSTGLTRKAQIIEKLEEQDSAENGAPTEDQADATEQDDKPTDAQETEDGPTLSAEDAAQTEAPQSESAREPTPQDEAGEAAPTTAIADEEPKAPSAQSEAVSPEPAKEVVALTTTQELSPPTISEPPAEPVASLPVADSETQVSDFGKPGKSSSPSNEKPSVEKAELLPIPEHSSSTSVEVSRLNTEELEADSKKRKRRSASPEVPSQDIRAKKSRPSGDAAPEVILKEDKDVVMEQARPEEEVLEKSEEQSSVHVNKQETNGVGGSKADNMDTDSNAKGPAAASGSGVSPAEDAPPATTQRPQSGRKDKDKDTRYKSLFQSSAAPSSTEQISDDRPIAAALHPATPAVYVRNFKRPLKPDDLRKHLITIATPPSATADAEVVKALFLDAMKTHALVLFTSTAAASRVRASLHDRVWPEGETNRDKLWVDFVPGDKVEGWIAEEEDAIEAEKRARGYGRPIPAKRFEVVFPETADGGVEAVFQEVGSNAPRNAPRGPRGEMLRRESEQYAGARPVSAKEEHPAANSNQDKSTKRDPTSQPFQTLDTLFRSTTCKDKLYYIPVSDRIADARLEELRAETSRDWRPEDRVKGRGRGRLDQKMRFAFDERDRLVEVGPDFGPWVEEGGAAGGGGYRGDRGGGGGHRGRGGWRGRGGGGGGWRG</sequence>
<dbReference type="InterPro" id="IPR036361">
    <property type="entry name" value="SAP_dom_sf"/>
</dbReference>
<reference evidence="3" key="1">
    <citation type="journal article" date="2020" name="Stud. Mycol.">
        <title>101 Dothideomycetes genomes: a test case for predicting lifestyles and emergence of pathogens.</title>
        <authorList>
            <person name="Haridas S."/>
            <person name="Albert R."/>
            <person name="Binder M."/>
            <person name="Bloem J."/>
            <person name="Labutti K."/>
            <person name="Salamov A."/>
            <person name="Andreopoulos B."/>
            <person name="Baker S."/>
            <person name="Barry K."/>
            <person name="Bills G."/>
            <person name="Bluhm B."/>
            <person name="Cannon C."/>
            <person name="Castanera R."/>
            <person name="Culley D."/>
            <person name="Daum C."/>
            <person name="Ezra D."/>
            <person name="Gonzalez J."/>
            <person name="Henrissat B."/>
            <person name="Kuo A."/>
            <person name="Liang C."/>
            <person name="Lipzen A."/>
            <person name="Lutzoni F."/>
            <person name="Magnuson J."/>
            <person name="Mondo S."/>
            <person name="Nolan M."/>
            <person name="Ohm R."/>
            <person name="Pangilinan J."/>
            <person name="Park H.-J."/>
            <person name="Ramirez L."/>
            <person name="Alfaro M."/>
            <person name="Sun H."/>
            <person name="Tritt A."/>
            <person name="Yoshinaga Y."/>
            <person name="Zwiers L.-H."/>
            <person name="Turgeon B."/>
            <person name="Goodwin S."/>
            <person name="Spatafora J."/>
            <person name="Crous P."/>
            <person name="Grigoriev I."/>
        </authorList>
    </citation>
    <scope>NUCLEOTIDE SEQUENCE</scope>
    <source>
        <strain evidence="3">CBS 122681</strain>
    </source>
</reference>
<feature type="compositionally biased region" description="Low complexity" evidence="1">
    <location>
        <begin position="299"/>
        <end position="313"/>
    </location>
</feature>
<dbReference type="EMBL" id="MU004422">
    <property type="protein sequence ID" value="KAF2651564.1"/>
    <property type="molecule type" value="Genomic_DNA"/>
</dbReference>
<dbReference type="Gene3D" id="1.10.720.30">
    <property type="entry name" value="SAP domain"/>
    <property type="match status" value="1"/>
</dbReference>
<evidence type="ECO:0000259" key="2">
    <source>
        <dbReference type="Pfam" id="PF02037"/>
    </source>
</evidence>
<dbReference type="AlphaFoldDB" id="A0A6A6SZA2"/>
<dbReference type="Pfam" id="PF02037">
    <property type="entry name" value="SAP"/>
    <property type="match status" value="1"/>
</dbReference>
<dbReference type="PANTHER" id="PTHR47031">
    <property type="entry name" value="SAP DNA-BINDING DOMAIN-CONTAINING PROTEIN"/>
    <property type="match status" value="1"/>
</dbReference>
<dbReference type="SUPFAM" id="SSF68906">
    <property type="entry name" value="SAP domain"/>
    <property type="match status" value="1"/>
</dbReference>
<proteinExistence type="predicted"/>
<protein>
    <recommendedName>
        <fullName evidence="2">SAP domain-containing protein</fullName>
    </recommendedName>
</protein>
<dbReference type="PANTHER" id="PTHR47031:SF3">
    <property type="entry name" value="SAP DOMAIN-CONTAINING PROTEIN"/>
    <property type="match status" value="1"/>
</dbReference>
<accession>A0A6A6SZA2</accession>
<dbReference type="Proteomes" id="UP000799324">
    <property type="component" value="Unassembled WGS sequence"/>
</dbReference>
<feature type="region of interest" description="Disordered" evidence="1">
    <location>
        <begin position="32"/>
        <end position="354"/>
    </location>
</feature>
<evidence type="ECO:0000313" key="3">
    <source>
        <dbReference type="EMBL" id="KAF2651564.1"/>
    </source>
</evidence>
<dbReference type="InterPro" id="IPR032552">
    <property type="entry name" value="RSB_motif"/>
</dbReference>
<dbReference type="InterPro" id="IPR003034">
    <property type="entry name" value="SAP_dom"/>
</dbReference>